<keyword evidence="1" id="KW-0472">Membrane</keyword>
<proteinExistence type="predicted"/>
<evidence type="ECO:0000256" key="1">
    <source>
        <dbReference type="SAM" id="Phobius"/>
    </source>
</evidence>
<dbReference type="Proteomes" id="UP000182373">
    <property type="component" value="Chromosome"/>
</dbReference>
<keyword evidence="1" id="KW-0812">Transmembrane</keyword>
<gene>
    <name evidence="2" type="ORF">GbCGDNIH9_5084</name>
</gene>
<protein>
    <submittedName>
        <fullName evidence="2">Uncharacterized protein</fullName>
    </submittedName>
</protein>
<dbReference type="AlphaFoldDB" id="A0AAC9K774"/>
<feature type="transmembrane region" description="Helical" evidence="1">
    <location>
        <begin position="33"/>
        <end position="57"/>
    </location>
</feature>
<name>A0AAC9K774_9PROT</name>
<keyword evidence="1" id="KW-1133">Transmembrane helix</keyword>
<evidence type="ECO:0000313" key="2">
    <source>
        <dbReference type="EMBL" id="APH54571.1"/>
    </source>
</evidence>
<evidence type="ECO:0000313" key="3">
    <source>
        <dbReference type="Proteomes" id="UP000182373"/>
    </source>
</evidence>
<sequence length="84" mass="9632">MENLIQTIQSNAHCCLKPLRSYMMDWPEISMAILKYAGAILRDIPVLFILLFILFYIRLVKKVFISCHAAAITSSGCHSLRCRE</sequence>
<dbReference type="EMBL" id="CP018191">
    <property type="protein sequence ID" value="APH54571.1"/>
    <property type="molecule type" value="Genomic_DNA"/>
</dbReference>
<organism evidence="2 3">
    <name type="scientific">Granulibacter bethesdensis</name>
    <dbReference type="NCBI Taxonomy" id="364410"/>
    <lineage>
        <taxon>Bacteria</taxon>
        <taxon>Pseudomonadati</taxon>
        <taxon>Pseudomonadota</taxon>
        <taxon>Alphaproteobacteria</taxon>
        <taxon>Acetobacterales</taxon>
        <taxon>Acetobacteraceae</taxon>
        <taxon>Granulibacter</taxon>
    </lineage>
</organism>
<accession>A0AAC9K774</accession>
<reference evidence="3" key="1">
    <citation type="submission" date="2016-11" db="EMBL/GenBank/DDBJ databases">
        <title>Comparative genomic and phenotypic analysis of Granulibacter bethesdensis clinical isolates from patients with chronic granulomatous disease.</title>
        <authorList>
            <person name="Zarember K.A."/>
            <person name="Porcella S.F."/>
            <person name="Chu J."/>
            <person name="Ding L."/>
            <person name="Dahlstrom E."/>
            <person name="Barbian K."/>
            <person name="Martens C."/>
            <person name="Sykora L."/>
            <person name="Kramer S."/>
            <person name="Pettinato A.M."/>
            <person name="Hong H."/>
            <person name="Wald G."/>
            <person name="Berg L.J."/>
            <person name="Rogge L.S."/>
            <person name="Greenberg D.E."/>
            <person name="Falcone E.L."/>
            <person name="Neves J.F."/>
            <person name="Simoes M.J."/>
            <person name="Casal M."/>
            <person name="Rodriguez-Lopez F.C."/>
            <person name="Zelazny A."/>
            <person name="Gallin J.I."/>
            <person name="Holland S.M."/>
        </authorList>
    </citation>
    <scope>NUCLEOTIDE SEQUENCE [LARGE SCALE GENOMIC DNA]</scope>
    <source>
        <strain evidence="3">NIH9.1</strain>
    </source>
</reference>